<accession>A0A8J7M9Z8</accession>
<comment type="subcellular location">
    <subcellularLocation>
        <location evidence="9">Cell membrane</location>
        <topology evidence="9">Multi-pass membrane protein</topology>
    </subcellularLocation>
</comment>
<comment type="similarity">
    <text evidence="1 9 10">Belongs to the peptidase A8 family.</text>
</comment>
<evidence type="ECO:0000256" key="2">
    <source>
        <dbReference type="ARBA" id="ARBA00022475"/>
    </source>
</evidence>
<comment type="caution">
    <text evidence="9">Lacks conserved residue(s) required for the propagation of feature annotation.</text>
</comment>
<dbReference type="GO" id="GO:0006508">
    <property type="term" value="P:proteolysis"/>
    <property type="evidence" value="ECO:0007669"/>
    <property type="project" value="UniProtKB-KW"/>
</dbReference>
<evidence type="ECO:0000256" key="4">
    <source>
        <dbReference type="ARBA" id="ARBA00022692"/>
    </source>
</evidence>
<keyword evidence="8 9" id="KW-0472">Membrane</keyword>
<dbReference type="GO" id="GO:0004190">
    <property type="term" value="F:aspartic-type endopeptidase activity"/>
    <property type="evidence" value="ECO:0007669"/>
    <property type="project" value="UniProtKB-UniRule"/>
</dbReference>
<dbReference type="NCBIfam" id="TIGR00077">
    <property type="entry name" value="lspA"/>
    <property type="match status" value="1"/>
</dbReference>
<evidence type="ECO:0000256" key="3">
    <source>
        <dbReference type="ARBA" id="ARBA00022670"/>
    </source>
</evidence>
<keyword evidence="6 9" id="KW-0378">Hydrolase</keyword>
<evidence type="ECO:0000256" key="10">
    <source>
        <dbReference type="RuleBase" id="RU004181"/>
    </source>
</evidence>
<feature type="transmembrane region" description="Helical" evidence="9">
    <location>
        <begin position="125"/>
        <end position="143"/>
    </location>
</feature>
<evidence type="ECO:0000313" key="11">
    <source>
        <dbReference type="EMBL" id="MBK0400928.1"/>
    </source>
</evidence>
<keyword evidence="12" id="KW-1185">Reference proteome</keyword>
<evidence type="ECO:0000256" key="9">
    <source>
        <dbReference type="HAMAP-Rule" id="MF_00161"/>
    </source>
</evidence>
<evidence type="ECO:0000256" key="8">
    <source>
        <dbReference type="ARBA" id="ARBA00023136"/>
    </source>
</evidence>
<keyword evidence="5 9" id="KW-0064">Aspartyl protease</keyword>
<keyword evidence="4 9" id="KW-0812">Transmembrane</keyword>
<evidence type="ECO:0000313" key="12">
    <source>
        <dbReference type="Proteomes" id="UP000655420"/>
    </source>
</evidence>
<proteinExistence type="inferred from homology"/>
<dbReference type="PRINTS" id="PR00781">
    <property type="entry name" value="LIPOSIGPTASE"/>
</dbReference>
<feature type="active site" evidence="9">
    <location>
        <position position="153"/>
    </location>
</feature>
<organism evidence="11 12">
    <name type="scientific">Thermohalobaculum xanthum</name>
    <dbReference type="NCBI Taxonomy" id="2753746"/>
    <lineage>
        <taxon>Bacteria</taxon>
        <taxon>Pseudomonadati</taxon>
        <taxon>Pseudomonadota</taxon>
        <taxon>Alphaproteobacteria</taxon>
        <taxon>Rhodobacterales</taxon>
        <taxon>Paracoccaceae</taxon>
        <taxon>Thermohalobaculum</taxon>
    </lineage>
</organism>
<evidence type="ECO:0000256" key="1">
    <source>
        <dbReference type="ARBA" id="ARBA00006139"/>
    </source>
</evidence>
<feature type="transmembrane region" description="Helical" evidence="9">
    <location>
        <begin position="163"/>
        <end position="184"/>
    </location>
</feature>
<feature type="transmembrane region" description="Helical" evidence="9">
    <location>
        <begin position="100"/>
        <end position="120"/>
    </location>
</feature>
<comment type="pathway">
    <text evidence="9">Protein modification; lipoprotein biosynthesis (signal peptide cleavage).</text>
</comment>
<evidence type="ECO:0000256" key="6">
    <source>
        <dbReference type="ARBA" id="ARBA00022801"/>
    </source>
</evidence>
<dbReference type="PANTHER" id="PTHR33695:SF1">
    <property type="entry name" value="LIPOPROTEIN SIGNAL PEPTIDASE"/>
    <property type="match status" value="1"/>
</dbReference>
<name>A0A8J7M9Z8_9RHOB</name>
<dbReference type="Proteomes" id="UP000655420">
    <property type="component" value="Unassembled WGS sequence"/>
</dbReference>
<evidence type="ECO:0000256" key="7">
    <source>
        <dbReference type="ARBA" id="ARBA00022989"/>
    </source>
</evidence>
<keyword evidence="2 9" id="KW-1003">Cell membrane</keyword>
<dbReference type="UniPathway" id="UPA00665"/>
<comment type="function">
    <text evidence="9">This protein specifically catalyzes the removal of signal peptides from prolipoproteins.</text>
</comment>
<dbReference type="PANTHER" id="PTHR33695">
    <property type="entry name" value="LIPOPROTEIN SIGNAL PEPTIDASE"/>
    <property type="match status" value="1"/>
</dbReference>
<dbReference type="AlphaFoldDB" id="A0A8J7M9Z8"/>
<keyword evidence="3 9" id="KW-0645">Protease</keyword>
<evidence type="ECO:0000256" key="5">
    <source>
        <dbReference type="ARBA" id="ARBA00022750"/>
    </source>
</evidence>
<feature type="active site" evidence="9">
    <location>
        <position position="172"/>
    </location>
</feature>
<reference evidence="11" key="1">
    <citation type="submission" date="2020-12" db="EMBL/GenBank/DDBJ databases">
        <title>Bacterial taxonomy.</title>
        <authorList>
            <person name="Pan X."/>
        </authorList>
    </citation>
    <scope>NUCLEOTIDE SEQUENCE</scope>
    <source>
        <strain evidence="11">M0105</strain>
    </source>
</reference>
<gene>
    <name evidence="9 11" type="primary">lspA</name>
    <name evidence="11" type="ORF">H0I76_17145</name>
</gene>
<dbReference type="HAMAP" id="MF_00161">
    <property type="entry name" value="LspA"/>
    <property type="match status" value="1"/>
</dbReference>
<dbReference type="Pfam" id="PF01252">
    <property type="entry name" value="Peptidase_A8"/>
    <property type="match status" value="1"/>
</dbReference>
<protein>
    <recommendedName>
        <fullName evidence="9">Lipoprotein signal peptidase</fullName>
        <ecNumber evidence="9">3.4.23.36</ecNumber>
    </recommendedName>
    <alternativeName>
        <fullName evidence="9">Prolipoprotein signal peptidase</fullName>
    </alternativeName>
    <alternativeName>
        <fullName evidence="9">Signal peptidase II</fullName>
        <shortName evidence="9">SPase II</shortName>
    </alternativeName>
</protein>
<keyword evidence="7 9" id="KW-1133">Transmembrane helix</keyword>
<dbReference type="EMBL" id="JAEHHL010000012">
    <property type="protein sequence ID" value="MBK0400928.1"/>
    <property type="molecule type" value="Genomic_DNA"/>
</dbReference>
<dbReference type="EC" id="3.4.23.36" evidence="9"/>
<comment type="caution">
    <text evidence="11">The sequence shown here is derived from an EMBL/GenBank/DDBJ whole genome shotgun (WGS) entry which is preliminary data.</text>
</comment>
<dbReference type="InterPro" id="IPR001872">
    <property type="entry name" value="Peptidase_A8"/>
</dbReference>
<comment type="catalytic activity">
    <reaction evidence="9">
        <text>Release of signal peptides from bacterial membrane prolipoproteins. Hydrolyzes -Xaa-Yaa-Zaa-|-(S,diacylglyceryl)Cys-, in which Xaa is hydrophobic (preferably Leu), and Yaa (Ala or Ser) and Zaa (Gly or Ala) have small, neutral side chains.</text>
        <dbReference type="EC" id="3.4.23.36"/>
    </reaction>
</comment>
<dbReference type="GO" id="GO:0005886">
    <property type="term" value="C:plasma membrane"/>
    <property type="evidence" value="ECO:0007669"/>
    <property type="project" value="UniProtKB-SubCell"/>
</dbReference>
<sequence length="186" mass="19286">MSGITPAPASAGAATRCCVAEVPGTRARSGAIDRGRAARALVLVALAVLALDRLSKWLVVEALDLANLLRIEVVPPFLNFVMAWNRGINFGLGASGSDTARWVLVGLAVIISVGLAAWVIRRGRVALAAFGGLVVGGALGNAWDRVQYGAVADFLNMSCCGIVNPFAFNVADIAIFLGAVLIAWKA</sequence>